<dbReference type="InterPro" id="IPR013321">
    <property type="entry name" value="Arc_rbn_hlx_hlx"/>
</dbReference>
<dbReference type="InterPro" id="IPR010985">
    <property type="entry name" value="Ribbon_hlx_hlx"/>
</dbReference>
<name>A0ABX8MKC3_9PSED</name>
<keyword evidence="3" id="KW-1185">Reference proteome</keyword>
<feature type="domain" description="Arc-like DNA binding" evidence="1">
    <location>
        <begin position="6"/>
        <end position="44"/>
    </location>
</feature>
<dbReference type="EMBL" id="CP077074">
    <property type="protein sequence ID" value="QXH38664.1"/>
    <property type="molecule type" value="Genomic_DNA"/>
</dbReference>
<evidence type="ECO:0000313" key="3">
    <source>
        <dbReference type="Proteomes" id="UP000693952"/>
    </source>
</evidence>
<dbReference type="Pfam" id="PF03869">
    <property type="entry name" value="Arc"/>
    <property type="match status" value="1"/>
</dbReference>
<dbReference type="Proteomes" id="UP000693952">
    <property type="component" value="Chromosome"/>
</dbReference>
<dbReference type="SUPFAM" id="SSF47598">
    <property type="entry name" value="Ribbon-helix-helix"/>
    <property type="match status" value="1"/>
</dbReference>
<dbReference type="RefSeq" id="WP_068582407.1">
    <property type="nucleotide sequence ID" value="NZ_CP027706.1"/>
</dbReference>
<reference evidence="2" key="1">
    <citation type="submission" date="2021-06" db="EMBL/GenBank/DDBJ databases">
        <title>Updating the genus Pseudomonas: Description of 43 new species and partition of the Pseudomonas putida group.</title>
        <authorList>
            <person name="Girard L."/>
            <person name="Lood C."/>
            <person name="Vandamme P."/>
            <person name="Rokni-Zadeh H."/>
            <person name="van Noort V."/>
            <person name="Hofte M."/>
            <person name="Lavigne R."/>
            <person name="De Mot R."/>
        </authorList>
    </citation>
    <scope>NUCLEOTIDE SEQUENCE</scope>
    <source>
        <strain evidence="2">CMR12a</strain>
    </source>
</reference>
<proteinExistence type="predicted"/>
<evidence type="ECO:0000313" key="2">
    <source>
        <dbReference type="EMBL" id="QXH38664.1"/>
    </source>
</evidence>
<dbReference type="InterPro" id="IPR005569">
    <property type="entry name" value="Arc_DNA-bd_dom"/>
</dbReference>
<gene>
    <name evidence="2" type="ORF">KSS89_20640</name>
</gene>
<dbReference type="Gene3D" id="1.10.1220.10">
    <property type="entry name" value="Met repressor-like"/>
    <property type="match status" value="1"/>
</dbReference>
<dbReference type="GO" id="GO:0003677">
    <property type="term" value="F:DNA binding"/>
    <property type="evidence" value="ECO:0007669"/>
    <property type="project" value="UniProtKB-KW"/>
</dbReference>
<sequence length="80" mass="9760">MRTPVQKFIVRLPHELHTQLKRMAKQQNRSMNHELIDRLEKSLVNDDIRNIDEQLVTLLLHRIEFLEKRLESLQKDRHEP</sequence>
<protein>
    <submittedName>
        <fullName evidence="2">Arc family DNA-binding protein</fullName>
    </submittedName>
</protein>
<keyword evidence="2" id="KW-0238">DNA-binding</keyword>
<evidence type="ECO:0000259" key="1">
    <source>
        <dbReference type="Pfam" id="PF03869"/>
    </source>
</evidence>
<organism evidence="2 3">
    <name type="scientific">Pseudomonas sessilinigenes</name>
    <dbReference type="NCBI Taxonomy" id="658629"/>
    <lineage>
        <taxon>Bacteria</taxon>
        <taxon>Pseudomonadati</taxon>
        <taxon>Pseudomonadota</taxon>
        <taxon>Gammaproteobacteria</taxon>
        <taxon>Pseudomonadales</taxon>
        <taxon>Pseudomonadaceae</taxon>
        <taxon>Pseudomonas</taxon>
    </lineage>
</organism>
<accession>A0ABX8MKC3</accession>